<evidence type="ECO:0000256" key="5">
    <source>
        <dbReference type="ARBA" id="ARBA00023002"/>
    </source>
</evidence>
<dbReference type="SUPFAM" id="SSF51395">
    <property type="entry name" value="FMN-linked oxidoreductases"/>
    <property type="match status" value="1"/>
</dbReference>
<evidence type="ECO:0000256" key="4">
    <source>
        <dbReference type="ARBA" id="ARBA00022857"/>
    </source>
</evidence>
<reference evidence="7 8" key="1">
    <citation type="submission" date="2014-01" db="EMBL/GenBank/DDBJ databases">
        <title>Genome sequence determination for a cystic fibrosis isolate, Inquilinus limosus.</title>
        <authorList>
            <person name="Pino M."/>
            <person name="Di Conza J."/>
            <person name="Gutkind G."/>
        </authorList>
    </citation>
    <scope>NUCLEOTIDE SEQUENCE [LARGE SCALE GENOMIC DNA]</scope>
    <source>
        <strain evidence="7 8">MP06</strain>
    </source>
</reference>
<evidence type="ECO:0000313" key="7">
    <source>
        <dbReference type="EMBL" id="KGM32468.1"/>
    </source>
</evidence>
<gene>
    <name evidence="7" type="ORF">P409_21230</name>
</gene>
<keyword evidence="3" id="KW-0288">FMN</keyword>
<organism evidence="7 8">
    <name type="scientific">Inquilinus limosus MP06</name>
    <dbReference type="NCBI Taxonomy" id="1398085"/>
    <lineage>
        <taxon>Bacteria</taxon>
        <taxon>Pseudomonadati</taxon>
        <taxon>Pseudomonadota</taxon>
        <taxon>Alphaproteobacteria</taxon>
        <taxon>Rhodospirillales</taxon>
        <taxon>Rhodospirillaceae</taxon>
        <taxon>Inquilinus</taxon>
    </lineage>
</organism>
<dbReference type="PANTHER" id="PTHR43303">
    <property type="entry name" value="NADPH DEHYDROGENASE C23G7.10C-RELATED"/>
    <property type="match status" value="1"/>
</dbReference>
<evidence type="ECO:0000256" key="3">
    <source>
        <dbReference type="ARBA" id="ARBA00022643"/>
    </source>
</evidence>
<keyword evidence="4" id="KW-0521">NADP</keyword>
<dbReference type="AlphaFoldDB" id="A0A0A0D3T3"/>
<dbReference type="Proteomes" id="UP000029995">
    <property type="component" value="Unassembled WGS sequence"/>
</dbReference>
<sequence length="369" mass="38690">MSALFSPITLGGMTLRNRIVVSPMCQYSAPGGAASAWHFQHLGQFVVSGAGLMMIEATAVEAAGRITPLCLGLYTDGQEAALGRILEVCRAVGDARIGIQLAHAGRKASCDLPWHGGAALPAGEGGWPVVGPSPVAYDETRPVPHGLDRDELDRIRDAFATAARRAARLGIDAAELHAAHGYLLHSFLSPVSNRRDDAYGGSLDNRMRFPLEVAAAVRDAWPAGRILGARVNSSDFLDGGGTLDDTIAFAAGLKAIGYDYVCVSSGSLVGGQRFPNHPGYLLPDAARLRAEAGIATQAVGLIASPRLAEEAVAGGQVDMVAMARAFLDDPRWVWHAAETLGAKVDYPVQYGPAHPGRWPAAASRPFAAA</sequence>
<comment type="cofactor">
    <cofactor evidence="1">
        <name>FMN</name>
        <dbReference type="ChEBI" id="CHEBI:58210"/>
    </cofactor>
</comment>
<dbReference type="OrthoDB" id="9804454at2"/>
<dbReference type="GO" id="GO:0050661">
    <property type="term" value="F:NADP binding"/>
    <property type="evidence" value="ECO:0007669"/>
    <property type="project" value="InterPro"/>
</dbReference>
<dbReference type="InterPro" id="IPR001155">
    <property type="entry name" value="OxRdtase_FMN_N"/>
</dbReference>
<dbReference type="GO" id="GO:0010181">
    <property type="term" value="F:FMN binding"/>
    <property type="evidence" value="ECO:0007669"/>
    <property type="project" value="InterPro"/>
</dbReference>
<protein>
    <submittedName>
        <fullName evidence="7">Oxidoreductase</fullName>
    </submittedName>
</protein>
<evidence type="ECO:0000256" key="2">
    <source>
        <dbReference type="ARBA" id="ARBA00022630"/>
    </source>
</evidence>
<feature type="domain" description="NADH:flavin oxidoreductase/NADH oxidase N-terminal" evidence="6">
    <location>
        <begin position="4"/>
        <end position="339"/>
    </location>
</feature>
<dbReference type="InterPro" id="IPR013785">
    <property type="entry name" value="Aldolase_TIM"/>
</dbReference>
<dbReference type="GO" id="GO:0003959">
    <property type="term" value="F:NADPH dehydrogenase activity"/>
    <property type="evidence" value="ECO:0007669"/>
    <property type="project" value="InterPro"/>
</dbReference>
<dbReference type="Gene3D" id="3.20.20.70">
    <property type="entry name" value="Aldolase class I"/>
    <property type="match status" value="1"/>
</dbReference>
<dbReference type="RefSeq" id="WP_034843318.1">
    <property type="nucleotide sequence ID" value="NZ_JANX01000313.1"/>
</dbReference>
<accession>A0A0A0D3T3</accession>
<dbReference type="EMBL" id="JANX01000313">
    <property type="protein sequence ID" value="KGM32468.1"/>
    <property type="molecule type" value="Genomic_DNA"/>
</dbReference>
<name>A0A0A0D3T3_9PROT</name>
<dbReference type="Pfam" id="PF00724">
    <property type="entry name" value="Oxidored_FMN"/>
    <property type="match status" value="1"/>
</dbReference>
<evidence type="ECO:0000259" key="6">
    <source>
        <dbReference type="Pfam" id="PF00724"/>
    </source>
</evidence>
<dbReference type="CDD" id="cd02932">
    <property type="entry name" value="OYE_YqiM_FMN"/>
    <property type="match status" value="1"/>
</dbReference>
<comment type="caution">
    <text evidence="7">The sequence shown here is derived from an EMBL/GenBank/DDBJ whole genome shotgun (WGS) entry which is preliminary data.</text>
</comment>
<evidence type="ECO:0000256" key="1">
    <source>
        <dbReference type="ARBA" id="ARBA00001917"/>
    </source>
</evidence>
<proteinExistence type="predicted"/>
<dbReference type="PANTHER" id="PTHR43303:SF4">
    <property type="entry name" value="NADPH DEHYDROGENASE C23G7.10C-RELATED"/>
    <property type="match status" value="1"/>
</dbReference>
<evidence type="ECO:0000313" key="8">
    <source>
        <dbReference type="Proteomes" id="UP000029995"/>
    </source>
</evidence>
<keyword evidence="2" id="KW-0285">Flavoprotein</keyword>
<keyword evidence="5" id="KW-0560">Oxidoreductase</keyword>
<dbReference type="InterPro" id="IPR044152">
    <property type="entry name" value="YqjM-like"/>
</dbReference>